<organism evidence="1 2">
    <name type="scientific">Methylobacterium crusticola</name>
    <dbReference type="NCBI Taxonomy" id="1697972"/>
    <lineage>
        <taxon>Bacteria</taxon>
        <taxon>Pseudomonadati</taxon>
        <taxon>Pseudomonadota</taxon>
        <taxon>Alphaproteobacteria</taxon>
        <taxon>Hyphomicrobiales</taxon>
        <taxon>Methylobacteriaceae</taxon>
        <taxon>Methylobacterium</taxon>
    </lineage>
</organism>
<dbReference type="EMBL" id="BPQH01000009">
    <property type="protein sequence ID" value="GJD50495.1"/>
    <property type="molecule type" value="Genomic_DNA"/>
</dbReference>
<keyword evidence="2" id="KW-1185">Reference proteome</keyword>
<accession>A0ABQ4R072</accession>
<evidence type="ECO:0000313" key="2">
    <source>
        <dbReference type="Proteomes" id="UP001055167"/>
    </source>
</evidence>
<proteinExistence type="predicted"/>
<sequence length="621" mass="67794">MNGSDFNDLLQHVMTEAKRRAADKGQDLSARMSKPRTDLLQLYGPLVDKVMKNKSANEAQRIYDLYLKGPGNLNNEFWALIRPIVAEINATSIQATNGGTTSLASIIRKYDSSFDNMQDALKELSVDQTSPIAYFLMAAGDIMFMSALSLIPVVGPAVSVAMSATVAQIASSAAAAGASALVGGVSSAVTNTPNSSAGVVSLCCRGIAALEDAYMNNVLAKGDLSGPSFAKIVQGTEQSQNQIAAGVIKTNIASSDKSKIDLFASQSSSLMPSSDNILNKQDTLDKFRKRSKTILADASALLDKLINSGVKQSFISDTVKIDLLPEHQNNDSLKAALLIIGYYFAKDWDGGRRAMADDVRGRLQAGQMSSEQAKKLFAMADRDESGNRPRVFGSMVPTNNNIGLAGQAVFDQVKTFTGKTDIKQLGFDPFHIKPGQKRDYESLRNFSVHAISYFKNLKAALVADFDTVLNNTYPGGTMSDVDYKEMWSIYIVSSLIVNDAVRDNRFKMQTGFRDFFRGATKSGGAPTVPDKYIEVLVAAGFIHRYSAFRVSTAEKQRMAALRKLRWENNPSNAERAMLIVFCIFVVYTVDISRITLGFYKWSDTKIKLGDICTTISESRYI</sequence>
<reference evidence="1" key="1">
    <citation type="journal article" date="2021" name="Front. Microbiol.">
        <title>Comprehensive Comparative Genomics and Phenotyping of Methylobacterium Species.</title>
        <authorList>
            <person name="Alessa O."/>
            <person name="Ogura Y."/>
            <person name="Fujitani Y."/>
            <person name="Takami H."/>
            <person name="Hayashi T."/>
            <person name="Sahin N."/>
            <person name="Tani A."/>
        </authorList>
    </citation>
    <scope>NUCLEOTIDE SEQUENCE</scope>
    <source>
        <strain evidence="1">KCTC 52305</strain>
    </source>
</reference>
<comment type="caution">
    <text evidence="1">The sequence shown here is derived from an EMBL/GenBank/DDBJ whole genome shotgun (WGS) entry which is preliminary data.</text>
</comment>
<dbReference type="Proteomes" id="UP001055167">
    <property type="component" value="Unassembled WGS sequence"/>
</dbReference>
<name>A0ABQ4R072_9HYPH</name>
<dbReference type="RefSeq" id="WP_128562700.1">
    <property type="nucleotide sequence ID" value="NZ_BPQH01000009.1"/>
</dbReference>
<evidence type="ECO:0000313" key="1">
    <source>
        <dbReference type="EMBL" id="GJD50495.1"/>
    </source>
</evidence>
<gene>
    <name evidence="1" type="ORF">OPKNFCMD_3238</name>
</gene>
<protein>
    <submittedName>
        <fullName evidence="1">Uncharacterized protein</fullName>
    </submittedName>
</protein>
<reference evidence="1" key="2">
    <citation type="submission" date="2021-08" db="EMBL/GenBank/DDBJ databases">
        <authorList>
            <person name="Tani A."/>
            <person name="Ola A."/>
            <person name="Ogura Y."/>
            <person name="Katsura K."/>
            <person name="Hayashi T."/>
        </authorList>
    </citation>
    <scope>NUCLEOTIDE SEQUENCE</scope>
    <source>
        <strain evidence="1">KCTC 52305</strain>
    </source>
</reference>